<evidence type="ECO:0000313" key="2">
    <source>
        <dbReference type="EMBL" id="KYG63949.1"/>
    </source>
</evidence>
<name>A0A150WJL4_BDEBC</name>
<feature type="signal peptide" evidence="1">
    <location>
        <begin position="1"/>
        <end position="20"/>
    </location>
</feature>
<proteinExistence type="predicted"/>
<keyword evidence="3" id="KW-1185">Reference proteome</keyword>
<dbReference type="RefSeq" id="WP_061835858.1">
    <property type="nucleotide sequence ID" value="NZ_LUKE01000003.1"/>
</dbReference>
<feature type="chain" id="PRO_5007573015" description="Lipoprotein" evidence="1">
    <location>
        <begin position="21"/>
        <end position="161"/>
    </location>
</feature>
<reference evidence="2 3" key="1">
    <citation type="submission" date="2016-03" db="EMBL/GenBank/DDBJ databases">
        <authorList>
            <person name="Ploux O."/>
        </authorList>
    </citation>
    <scope>NUCLEOTIDE SEQUENCE [LARGE SCALE GENOMIC DNA]</scope>
    <source>
        <strain evidence="2 3">R0</strain>
    </source>
</reference>
<evidence type="ECO:0000256" key="1">
    <source>
        <dbReference type="SAM" id="SignalP"/>
    </source>
</evidence>
<sequence>MKASNLKFVVMTSFLGLAMAACSPMSDNSLLSDKKDDNSSLTVDKTPKAEELYLKLDTASIGPAVTGTKLEVSGECYTSTYGKHRIIARENGFQLVITDVTAASVVANEAQCRNGRFNFSLNVSGMGAGGHSVRVSLEAYDGLSALVLNENQGAAVLNFTR</sequence>
<gene>
    <name evidence="2" type="ORF">AZI86_14155</name>
</gene>
<evidence type="ECO:0000313" key="3">
    <source>
        <dbReference type="Proteomes" id="UP000075320"/>
    </source>
</evidence>
<dbReference type="EMBL" id="LUKE01000003">
    <property type="protein sequence ID" value="KYG63949.1"/>
    <property type="molecule type" value="Genomic_DNA"/>
</dbReference>
<dbReference type="OrthoDB" id="5293499at2"/>
<accession>A0A150WJL4</accession>
<organism evidence="2 3">
    <name type="scientific">Bdellovibrio bacteriovorus</name>
    <dbReference type="NCBI Taxonomy" id="959"/>
    <lineage>
        <taxon>Bacteria</taxon>
        <taxon>Pseudomonadati</taxon>
        <taxon>Bdellovibrionota</taxon>
        <taxon>Bdellovibrionia</taxon>
        <taxon>Bdellovibrionales</taxon>
        <taxon>Pseudobdellovibrionaceae</taxon>
        <taxon>Bdellovibrio</taxon>
    </lineage>
</organism>
<keyword evidence="1" id="KW-0732">Signal</keyword>
<dbReference type="AlphaFoldDB" id="A0A150WJL4"/>
<protein>
    <recommendedName>
        <fullName evidence="4">Lipoprotein</fullName>
    </recommendedName>
</protein>
<evidence type="ECO:0008006" key="4">
    <source>
        <dbReference type="Google" id="ProtNLM"/>
    </source>
</evidence>
<comment type="caution">
    <text evidence="2">The sequence shown here is derived from an EMBL/GenBank/DDBJ whole genome shotgun (WGS) entry which is preliminary data.</text>
</comment>
<dbReference type="Proteomes" id="UP000075320">
    <property type="component" value="Unassembled WGS sequence"/>
</dbReference>
<dbReference type="PROSITE" id="PS51257">
    <property type="entry name" value="PROKAR_LIPOPROTEIN"/>
    <property type="match status" value="1"/>
</dbReference>